<comment type="function">
    <text evidence="7">Required for pre-mRNA splicing as component of the activated spliceosome. Component of the U5 small nuclear ribonucleoprotein (snRNP) complex and the U4/U6-U5 tri-snRNP complex, building blocks of the spliceosome. As a component of the minor spliceosome, involved in the splicing of U12-type introns in pre-mRNAs.</text>
</comment>
<feature type="repeat" description="WD" evidence="11">
    <location>
        <begin position="57"/>
        <end position="90"/>
    </location>
</feature>
<organism evidence="12 13">
    <name type="scientific">Chironomus riparius</name>
    <dbReference type="NCBI Taxonomy" id="315576"/>
    <lineage>
        <taxon>Eukaryota</taxon>
        <taxon>Metazoa</taxon>
        <taxon>Ecdysozoa</taxon>
        <taxon>Arthropoda</taxon>
        <taxon>Hexapoda</taxon>
        <taxon>Insecta</taxon>
        <taxon>Pterygota</taxon>
        <taxon>Neoptera</taxon>
        <taxon>Endopterygota</taxon>
        <taxon>Diptera</taxon>
        <taxon>Nematocera</taxon>
        <taxon>Chironomoidea</taxon>
        <taxon>Chironomidae</taxon>
        <taxon>Chironominae</taxon>
        <taxon>Chironomus</taxon>
    </lineage>
</organism>
<evidence type="ECO:0000313" key="13">
    <source>
        <dbReference type="Proteomes" id="UP001153620"/>
    </source>
</evidence>
<keyword evidence="13" id="KW-1185">Reference proteome</keyword>
<evidence type="ECO:0000256" key="5">
    <source>
        <dbReference type="ARBA" id="ARBA00023187"/>
    </source>
</evidence>
<dbReference type="PANTHER" id="PTHR44006">
    <property type="entry name" value="U5 SMALL NUCLEAR RIBONUCLEOPROTEIN 40 KDA PROTEIN"/>
    <property type="match status" value="1"/>
</dbReference>
<evidence type="ECO:0000256" key="1">
    <source>
        <dbReference type="ARBA" id="ARBA00004123"/>
    </source>
</evidence>
<dbReference type="GO" id="GO:0003723">
    <property type="term" value="F:RNA binding"/>
    <property type="evidence" value="ECO:0007669"/>
    <property type="project" value="TreeGrafter"/>
</dbReference>
<feature type="repeat" description="WD" evidence="11">
    <location>
        <begin position="185"/>
        <end position="226"/>
    </location>
</feature>
<evidence type="ECO:0000256" key="8">
    <source>
        <dbReference type="ARBA" id="ARBA00064268"/>
    </source>
</evidence>
<dbReference type="Pfam" id="PF00400">
    <property type="entry name" value="WD40"/>
    <property type="match status" value="7"/>
</dbReference>
<feature type="repeat" description="WD" evidence="11">
    <location>
        <begin position="227"/>
        <end position="261"/>
    </location>
</feature>
<dbReference type="FunFam" id="2.130.10.10:FF:000229">
    <property type="entry name" value="Small nuclear ribonucleoprotein U5 subunit 40"/>
    <property type="match status" value="1"/>
</dbReference>
<proteinExistence type="predicted"/>
<dbReference type="OrthoDB" id="1068471at2759"/>
<dbReference type="InterPro" id="IPR020472">
    <property type="entry name" value="WD40_PAC1"/>
</dbReference>
<keyword evidence="6" id="KW-0539">Nucleus</keyword>
<keyword evidence="4" id="KW-0677">Repeat</keyword>
<dbReference type="Gene3D" id="2.130.10.10">
    <property type="entry name" value="YVTN repeat-like/Quinoprotein amine dehydrogenase"/>
    <property type="match status" value="1"/>
</dbReference>
<evidence type="ECO:0000256" key="4">
    <source>
        <dbReference type="ARBA" id="ARBA00022737"/>
    </source>
</evidence>
<dbReference type="GO" id="GO:0071013">
    <property type="term" value="C:catalytic step 2 spliceosome"/>
    <property type="evidence" value="ECO:0007669"/>
    <property type="project" value="TreeGrafter"/>
</dbReference>
<dbReference type="InterPro" id="IPR052234">
    <property type="entry name" value="U5_snRNP_Component"/>
</dbReference>
<dbReference type="GO" id="GO:0005682">
    <property type="term" value="C:U5 snRNP"/>
    <property type="evidence" value="ECO:0007669"/>
    <property type="project" value="UniProtKB-ARBA"/>
</dbReference>
<comment type="subcellular location">
    <subcellularLocation>
        <location evidence="1">Nucleus</location>
    </subcellularLocation>
</comment>
<evidence type="ECO:0000313" key="12">
    <source>
        <dbReference type="EMBL" id="CAG9808725.1"/>
    </source>
</evidence>
<dbReference type="PROSITE" id="PS50294">
    <property type="entry name" value="WD_REPEATS_REGION"/>
    <property type="match status" value="6"/>
</dbReference>
<dbReference type="PANTHER" id="PTHR44006:SF1">
    <property type="entry name" value="U5 SMALL NUCLEAR RIBONUCLEOPROTEIN 40 KDA PROTEIN"/>
    <property type="match status" value="1"/>
</dbReference>
<evidence type="ECO:0000256" key="6">
    <source>
        <dbReference type="ARBA" id="ARBA00023242"/>
    </source>
</evidence>
<evidence type="ECO:0000256" key="7">
    <source>
        <dbReference type="ARBA" id="ARBA00057342"/>
    </source>
</evidence>
<evidence type="ECO:0000256" key="3">
    <source>
        <dbReference type="ARBA" id="ARBA00022664"/>
    </source>
</evidence>
<dbReference type="Proteomes" id="UP001153620">
    <property type="component" value="Chromosome 3"/>
</dbReference>
<dbReference type="SUPFAM" id="SSF50978">
    <property type="entry name" value="WD40 repeat-like"/>
    <property type="match status" value="1"/>
</dbReference>
<feature type="repeat" description="WD" evidence="11">
    <location>
        <begin position="143"/>
        <end position="185"/>
    </location>
</feature>
<dbReference type="GO" id="GO:0006397">
    <property type="term" value="P:mRNA processing"/>
    <property type="evidence" value="ECO:0007669"/>
    <property type="project" value="UniProtKB-KW"/>
</dbReference>
<name>A0A9N9WWW0_9DIPT</name>
<dbReference type="GO" id="GO:0000375">
    <property type="term" value="P:RNA splicing, via transesterification reactions"/>
    <property type="evidence" value="ECO:0007669"/>
    <property type="project" value="UniProtKB-ARBA"/>
</dbReference>
<keyword evidence="3" id="KW-0507">mRNA processing</keyword>
<reference evidence="12" key="1">
    <citation type="submission" date="2022-01" db="EMBL/GenBank/DDBJ databases">
        <authorList>
            <person name="King R."/>
        </authorList>
    </citation>
    <scope>NUCLEOTIDE SEQUENCE</scope>
</reference>
<dbReference type="InterPro" id="IPR019775">
    <property type="entry name" value="WD40_repeat_CS"/>
</dbReference>
<evidence type="ECO:0000256" key="11">
    <source>
        <dbReference type="PROSITE-ProRule" id="PRU00221"/>
    </source>
</evidence>
<dbReference type="AlphaFoldDB" id="A0A9N9WWW0"/>
<feature type="repeat" description="WD" evidence="11">
    <location>
        <begin position="289"/>
        <end position="318"/>
    </location>
</feature>
<feature type="repeat" description="WD" evidence="11">
    <location>
        <begin position="101"/>
        <end position="142"/>
    </location>
</feature>
<dbReference type="InterPro" id="IPR015943">
    <property type="entry name" value="WD40/YVTN_repeat-like_dom_sf"/>
</dbReference>
<keyword evidence="5" id="KW-0508">mRNA splicing</keyword>
<sequence length="355" mass="39901">MPVNPQKRPGDNLNQVAVIQTAKKSRNDELVPTLKDKQLMEKGIARTTNLSAPIMKLEGHESDIFSCEFHPDGEYLASAGFDRKIFVWSVFGEECQNVAVMSGHKGAIMEMHFSPSGDSIYTCSTDKFVSVWNVETAQRIRKMKGHQNFVNSLGNARRGVETLVSGSDDNTIKIWDARKKYVCHTFDNEYQVTAVCLNDTAEQVISGGIDNDIKIWDIRKNEIVMKLKGHSDSITGLSLSPCGNYVLSNSMDNTCRIWDIRPYCSTDRCKTVFQGHTHNFEKNLLRCVWSKDGTMISAGSADRFVYIWDVNSKKIVYKLPGHNGSVNDIDFHPKEPIILSASSDKTLYMGELLEN</sequence>
<dbReference type="PRINTS" id="PR00320">
    <property type="entry name" value="GPROTEINBRPT"/>
</dbReference>
<accession>A0A9N9WWW0</accession>
<dbReference type="PROSITE" id="PS00678">
    <property type="entry name" value="WD_REPEATS_1"/>
    <property type="match status" value="3"/>
</dbReference>
<dbReference type="EMBL" id="OU895879">
    <property type="protein sequence ID" value="CAG9808725.1"/>
    <property type="molecule type" value="Genomic_DNA"/>
</dbReference>
<dbReference type="InterPro" id="IPR001680">
    <property type="entry name" value="WD40_rpt"/>
</dbReference>
<reference evidence="12" key="2">
    <citation type="submission" date="2022-10" db="EMBL/GenBank/DDBJ databases">
        <authorList>
            <consortium name="ENA_rothamsted_submissions"/>
            <consortium name="culmorum"/>
            <person name="King R."/>
        </authorList>
    </citation>
    <scope>NUCLEOTIDE SEQUENCE</scope>
</reference>
<feature type="repeat" description="WD" evidence="11">
    <location>
        <begin position="319"/>
        <end position="355"/>
    </location>
</feature>
<protein>
    <recommendedName>
        <fullName evidence="9">U5 small nuclear ribonucleoprotein 40 kDa protein</fullName>
    </recommendedName>
    <alternativeName>
        <fullName evidence="10">WD repeat-containing protein 57</fullName>
    </alternativeName>
</protein>
<gene>
    <name evidence="12" type="ORF">CHIRRI_LOCUS11561</name>
</gene>
<dbReference type="InterPro" id="IPR036322">
    <property type="entry name" value="WD40_repeat_dom_sf"/>
</dbReference>
<dbReference type="PROSITE" id="PS50082">
    <property type="entry name" value="WD_REPEATS_2"/>
    <property type="match status" value="7"/>
</dbReference>
<comment type="subunit">
    <text evidence="8">Component of the pre-catalytic and catalytic spliceosome complexes. Component of the postcatalytic spliceosome P complex. Part of the U5 snRNP complex. Interacts with PRPF8. Component of the U4/U6-U5 tri-snRNP complex composed of the U4, U6 and U5 snRNAs and at least PRPF3, PRPF4, PRPF6, PRPF8, PRPF31, SNRNP200, TXNL4A, WDR57, SNRNP40, DDX23, CD2BP2, PPIH, SNU13, EFTUD2, SART1 and USP39. Component of the minor spliceosome, which splices U12-type introns.</text>
</comment>
<dbReference type="CDD" id="cd00200">
    <property type="entry name" value="WD40"/>
    <property type="match status" value="1"/>
</dbReference>
<keyword evidence="2 11" id="KW-0853">WD repeat</keyword>
<evidence type="ECO:0000256" key="9">
    <source>
        <dbReference type="ARBA" id="ARBA00073554"/>
    </source>
</evidence>
<evidence type="ECO:0000256" key="2">
    <source>
        <dbReference type="ARBA" id="ARBA00022574"/>
    </source>
</evidence>
<evidence type="ECO:0000256" key="10">
    <source>
        <dbReference type="ARBA" id="ARBA00075772"/>
    </source>
</evidence>
<dbReference type="SMART" id="SM00320">
    <property type="entry name" value="WD40"/>
    <property type="match status" value="7"/>
</dbReference>